<proteinExistence type="predicted"/>
<sequence>MFFYFSGLSEINDALMLKRAGVNQVLVNPTKIHLSQGFLKVALDSNAYYHFRYGGTLDVIRYMEIAVSGNYAWISAPDVIGDPETTYQNWLTARRWLKQNFESSPVRMIPVWGWDTPKKFLNHYLQHSRIVGIGGLVMLMRQGKSKNPEERAIAYKMLRQLKALCQQYPQRFHIYGCNWTVALNHLRSLAYSADSSLAWDGARYGLIIHTRNGKLIRTPAWELEFEGNREARCIACARNIRRFMAQR</sequence>
<protein>
    <submittedName>
        <fullName evidence="1">Uncharacterized protein</fullName>
    </submittedName>
</protein>
<keyword evidence="1" id="KW-0614">Plasmid</keyword>
<accession>A0AA96WM88</accession>
<gene>
    <name evidence="1" type="ORF">HJG54_35140</name>
</gene>
<evidence type="ECO:0000313" key="1">
    <source>
        <dbReference type="EMBL" id="WNZ28138.1"/>
    </source>
</evidence>
<dbReference type="AlphaFoldDB" id="A0AA96WM88"/>
<geneLocation type="plasmid" evidence="1">
    <name>p1</name>
</geneLocation>
<reference evidence="1" key="1">
    <citation type="submission" date="2020-05" db="EMBL/GenBank/DDBJ databases">
        <authorList>
            <person name="Zhu T."/>
            <person name="Keshari N."/>
            <person name="Lu X."/>
        </authorList>
    </citation>
    <scope>NUCLEOTIDE SEQUENCE</scope>
    <source>
        <strain evidence="1">NK1-12</strain>
        <plasmid evidence="1">p1</plasmid>
    </source>
</reference>
<organism evidence="1">
    <name type="scientific">Leptolyngbya sp. NK1-12</name>
    <dbReference type="NCBI Taxonomy" id="2547451"/>
    <lineage>
        <taxon>Bacteria</taxon>
        <taxon>Bacillati</taxon>
        <taxon>Cyanobacteriota</taxon>
        <taxon>Cyanophyceae</taxon>
        <taxon>Leptolyngbyales</taxon>
        <taxon>Leptolyngbyaceae</taxon>
        <taxon>Leptolyngbya group</taxon>
        <taxon>Leptolyngbya</taxon>
    </lineage>
</organism>
<name>A0AA96WM88_9CYAN</name>
<dbReference type="RefSeq" id="WP_316437172.1">
    <property type="nucleotide sequence ID" value="NZ_CP053588.1"/>
</dbReference>
<dbReference type="EMBL" id="CP053588">
    <property type="protein sequence ID" value="WNZ28138.1"/>
    <property type="molecule type" value="Genomic_DNA"/>
</dbReference>